<dbReference type="VEuPathDB" id="FungiDB:H310_01569"/>
<protein>
    <recommendedName>
        <fullName evidence="1">CCDC22 coiled-coil domain-containing protein</fullName>
    </recommendedName>
</protein>
<proteinExistence type="predicted"/>
<dbReference type="Pfam" id="PF05667">
    <property type="entry name" value="CCDC22_CC"/>
    <property type="match status" value="1"/>
</dbReference>
<accession>A0A3R6Z1K0</accession>
<organism evidence="2 4">
    <name type="scientific">Aphanomyces invadans</name>
    <dbReference type="NCBI Taxonomy" id="157072"/>
    <lineage>
        <taxon>Eukaryota</taxon>
        <taxon>Sar</taxon>
        <taxon>Stramenopiles</taxon>
        <taxon>Oomycota</taxon>
        <taxon>Saprolegniomycetes</taxon>
        <taxon>Saprolegniales</taxon>
        <taxon>Verrucalvaceae</taxon>
        <taxon>Aphanomyces</taxon>
    </lineage>
</organism>
<sequence>MCAKSSTHLMKLAEEWETHRLPLVRELEAHAANQVHRIVVERAHALESETAYFRAEAKALGMESTGTWKGRDVAVGDTLIQKQEQRQILERKYDAMAKGIHRSMYTARIMDIIKQVHKQKADIQKVLR</sequence>
<reference evidence="2 4" key="1">
    <citation type="submission" date="2018-08" db="EMBL/GenBank/DDBJ databases">
        <title>Aphanomyces genome sequencing and annotation.</title>
        <authorList>
            <person name="Minardi D."/>
            <person name="Oidtmann B."/>
            <person name="Van Der Giezen M."/>
            <person name="Studholme D.J."/>
        </authorList>
    </citation>
    <scope>NUCLEOTIDE SEQUENCE [LARGE SCALE GENOMIC DNA]</scope>
    <source>
        <strain evidence="2 4">NJM0002</strain>
    </source>
</reference>
<keyword evidence="4" id="KW-1185">Reference proteome</keyword>
<evidence type="ECO:0000259" key="1">
    <source>
        <dbReference type="Pfam" id="PF05667"/>
    </source>
</evidence>
<dbReference type="GO" id="GO:2000060">
    <property type="term" value="P:positive regulation of ubiquitin-dependent protein catabolic process"/>
    <property type="evidence" value="ECO:0007669"/>
    <property type="project" value="TreeGrafter"/>
</dbReference>
<name>A0A3R6Z1K0_9STRA</name>
<feature type="domain" description="CCDC22 coiled-coil" evidence="1">
    <location>
        <begin position="1"/>
        <end position="127"/>
    </location>
</feature>
<evidence type="ECO:0000313" key="2">
    <source>
        <dbReference type="EMBL" id="RHY27547.1"/>
    </source>
</evidence>
<dbReference type="GO" id="GO:0097602">
    <property type="term" value="F:cullin family protein binding"/>
    <property type="evidence" value="ECO:0007669"/>
    <property type="project" value="TreeGrafter"/>
</dbReference>
<comment type="caution">
    <text evidence="2">The sequence shown here is derived from an EMBL/GenBank/DDBJ whole genome shotgun (WGS) entry which is preliminary data.</text>
</comment>
<evidence type="ECO:0000313" key="3">
    <source>
        <dbReference type="EMBL" id="RHY27552.1"/>
    </source>
</evidence>
<dbReference type="AlphaFoldDB" id="A0A3R6Z1K0"/>
<dbReference type="InterPro" id="IPR008530">
    <property type="entry name" value="CCDC22"/>
</dbReference>
<dbReference type="PANTHER" id="PTHR15668">
    <property type="entry name" value="JM1 PROTEIN"/>
    <property type="match status" value="1"/>
</dbReference>
<dbReference type="InterPro" id="IPR048348">
    <property type="entry name" value="CCDC22_CC"/>
</dbReference>
<dbReference type="EMBL" id="QUSY01000750">
    <property type="protein sequence ID" value="RHY27552.1"/>
    <property type="molecule type" value="Genomic_DNA"/>
</dbReference>
<dbReference type="Proteomes" id="UP000285060">
    <property type="component" value="Unassembled WGS sequence"/>
</dbReference>
<evidence type="ECO:0000313" key="4">
    <source>
        <dbReference type="Proteomes" id="UP000285060"/>
    </source>
</evidence>
<dbReference type="PANTHER" id="PTHR15668:SF4">
    <property type="entry name" value="COILED-COIL DOMAIN-CONTAINING PROTEIN 22"/>
    <property type="match status" value="1"/>
</dbReference>
<dbReference type="EMBL" id="QUSY01000751">
    <property type="protein sequence ID" value="RHY27547.1"/>
    <property type="molecule type" value="Genomic_DNA"/>
</dbReference>
<gene>
    <name evidence="3" type="ORF">DYB32_008058</name>
    <name evidence="2" type="ORF">DYB32_009477</name>
</gene>